<dbReference type="Pfam" id="PF03382">
    <property type="entry name" value="DUF285"/>
    <property type="match status" value="2"/>
</dbReference>
<dbReference type="KEGG" id="xap:XA3_03660"/>
<dbReference type="Gene3D" id="3.80.10.10">
    <property type="entry name" value="Ribonuclease Inhibitor"/>
    <property type="match status" value="1"/>
</dbReference>
<evidence type="ECO:0000256" key="1">
    <source>
        <dbReference type="SAM" id="MobiDB-lite"/>
    </source>
</evidence>
<protein>
    <recommendedName>
        <fullName evidence="4">Surface protein</fullName>
    </recommendedName>
</protein>
<evidence type="ECO:0000313" key="2">
    <source>
        <dbReference type="EMBL" id="BDR57925.1"/>
    </source>
</evidence>
<feature type="region of interest" description="Disordered" evidence="1">
    <location>
        <begin position="829"/>
        <end position="849"/>
    </location>
</feature>
<evidence type="ECO:0008006" key="4">
    <source>
        <dbReference type="Google" id="ProtNLM"/>
    </source>
</evidence>
<dbReference type="EMBL" id="AP026802">
    <property type="protein sequence ID" value="BDR57925.1"/>
    <property type="molecule type" value="Genomic_DNA"/>
</dbReference>
<accession>A0AAU9D8Y8</accession>
<gene>
    <name evidence="2" type="ORF">XA3_03660</name>
</gene>
<reference evidence="2 3" key="1">
    <citation type="journal article" date="2023" name="Microbiol. Spectr.">
        <title>Symbiosis of Carpenter Bees with Uncharacterized Lactic Acid Bacteria Showing NAD Auxotrophy.</title>
        <authorList>
            <person name="Kawasaki S."/>
            <person name="Ozawa K."/>
            <person name="Mori T."/>
            <person name="Yamamoto A."/>
            <person name="Ito M."/>
            <person name="Ohkuma M."/>
            <person name="Sakamoto M."/>
            <person name="Matsutani M."/>
        </authorList>
    </citation>
    <scope>NUCLEOTIDE SEQUENCE [LARGE SCALE GENOMIC DNA]</scope>
    <source>
        <strain evidence="2 3">XA3</strain>
    </source>
</reference>
<dbReference type="InterPro" id="IPR005046">
    <property type="entry name" value="DUF285"/>
</dbReference>
<dbReference type="InterPro" id="IPR032675">
    <property type="entry name" value="LRR_dom_sf"/>
</dbReference>
<proteinExistence type="predicted"/>
<dbReference type="InterPro" id="IPR011889">
    <property type="entry name" value="Liste_lipo_26"/>
</dbReference>
<name>A0AAU9D8Y8_9LACO</name>
<dbReference type="Proteomes" id="UP001321861">
    <property type="component" value="Chromosome"/>
</dbReference>
<sequence length="1036" mass="115226">MHQFFLQLKLMVAISGGGHLDRPSEVVFADPLQFPRTPKINSRINLRSPSTIVKNGEFGLRGESKFVGNQASISLDWDIVSDISDGYIVQRSTSSIISDNDTAWETAPTNYGKKIKILNVYPPDGRFLKAWMNQNNGSGQPVSMNLIDVDEISLPDFNANPDGYLKDADGNYRYDGIYFGSSDSNGGWTPGVNDLTATSQPIVESFANTGRSIILGHDTLAGIYMGSHHYFNRFAPKLGWMFPSDIENQGGRVDSYKWRGANHVSFTANGMLNQYPYYLDPTVTYNISVSHSLAQFYMYDDSATRWMQYEGGYPPNSVNDIDFTNYTNHAYDYSGRVIGDDNWYLLTKGNYAMIQTGHTTGQCTPDEAKIIANMVYYTSTLNTTRHGEDYTVKDLAAPDAPSTTLTGTSASQLNLKVNTNDNPTDYYYRVKAKTALRDKYSDVIKTSVESGVKGYVYTLDSSPTSTPAVTKNPSTGEVTNINLSATSATDPSANLSLPLPASLNKYLHIVAVDNSNNVSEVKHINLNDYIWWYIDPTTKVLTIYPHELNALVDAVIDSSVDPINPTVTWPWDQYKTQITKTVISPGVSAKASIAQLFKGFTAMTEIVGLTNLNTTEVTDYSWMFNDCKNLTAIDLSGFNTLKAYNMFRFLRNCSSVTDLKFGPDFITSNVTNFGGFFEGMQSIESIDMDHIDTSSALDMQAMFAVCRSLKTLDVSRLNTSNVKNMNWLFEFDNNLTEIDLSNFNTSSLTTMAYMFKEDTNLKKITFGQNFNTTNVTTMDHAFENCSSLSSLDLSSFTTNPNTMNMDDSLNGTTNLWKLTLGVNTKLSNTTGLADPNPRTPINDLDKPVPPNSQYYATDAQWREVGVGGSDHEPKGDVLTAAQIMSESATRNDVRTYVWDQRGRVQLKAPTAIDFGTHRGSVRSHNYESTDHQFKVIDNRNSRKNKKWRIEGAMTQPLTKGTKRIVGNPLHHKNNSGVETNLTPVATFLAEKVIPGVVYEDTWEEPWNMIFKTTANNIPEAGSYSGEVTYTLLDSTP</sequence>
<evidence type="ECO:0000313" key="3">
    <source>
        <dbReference type="Proteomes" id="UP001321861"/>
    </source>
</evidence>
<organism evidence="2 3">
    <name type="scientific">Xylocopilactobacillus apicola</name>
    <dbReference type="NCBI Taxonomy" id="2932184"/>
    <lineage>
        <taxon>Bacteria</taxon>
        <taxon>Bacillati</taxon>
        <taxon>Bacillota</taxon>
        <taxon>Bacilli</taxon>
        <taxon>Lactobacillales</taxon>
        <taxon>Lactobacillaceae</taxon>
        <taxon>Xylocopilactobacillus</taxon>
    </lineage>
</organism>
<dbReference type="NCBIfam" id="TIGR02167">
    <property type="entry name" value="Liste_lipo_26"/>
    <property type="match status" value="3"/>
</dbReference>
<keyword evidence="3" id="KW-1185">Reference proteome</keyword>
<dbReference type="AlphaFoldDB" id="A0AAU9D8Y8"/>
<dbReference type="SUPFAM" id="SSF52058">
    <property type="entry name" value="L domain-like"/>
    <property type="match status" value="1"/>
</dbReference>